<gene>
    <name evidence="2" type="ORF">HNR60_002666</name>
</gene>
<feature type="compositionally biased region" description="Basic and acidic residues" evidence="1">
    <location>
        <begin position="84"/>
        <end position="107"/>
    </location>
</feature>
<organism evidence="2 3">
    <name type="scientific">Rhodopseudomonas rhenobacensis</name>
    <dbReference type="NCBI Taxonomy" id="87461"/>
    <lineage>
        <taxon>Bacteria</taxon>
        <taxon>Pseudomonadati</taxon>
        <taxon>Pseudomonadota</taxon>
        <taxon>Alphaproteobacteria</taxon>
        <taxon>Hyphomicrobiales</taxon>
        <taxon>Nitrobacteraceae</taxon>
        <taxon>Rhodopseudomonas</taxon>
    </lineage>
</organism>
<name>A0A7W7Z4P6_9BRAD</name>
<evidence type="ECO:0000256" key="1">
    <source>
        <dbReference type="SAM" id="MobiDB-lite"/>
    </source>
</evidence>
<evidence type="ECO:0000313" key="2">
    <source>
        <dbReference type="EMBL" id="MBB5047909.1"/>
    </source>
</evidence>
<feature type="region of interest" description="Disordered" evidence="1">
    <location>
        <begin position="1"/>
        <end position="55"/>
    </location>
</feature>
<dbReference type="EMBL" id="JACHIH010000015">
    <property type="protein sequence ID" value="MBB5047909.1"/>
    <property type="molecule type" value="Genomic_DNA"/>
</dbReference>
<sequence>MSGFKEPSFADRQKAAQQARKSILEKFKAQPGPDDPLVQQRAAEREAQAAARAAAKIARDAEKAEKKRRDEEAAAEALALAAREKEEAAKREEALEAERKAARDARYAARKKRK</sequence>
<dbReference type="AlphaFoldDB" id="A0A7W7Z4P6"/>
<reference evidence="2 3" key="1">
    <citation type="submission" date="2020-08" db="EMBL/GenBank/DDBJ databases">
        <title>Genomic Encyclopedia of Type Strains, Phase IV (KMG-IV): sequencing the most valuable type-strain genomes for metagenomic binning, comparative biology and taxonomic classification.</title>
        <authorList>
            <person name="Goeker M."/>
        </authorList>
    </citation>
    <scope>NUCLEOTIDE SEQUENCE [LARGE SCALE GENOMIC DNA]</scope>
    <source>
        <strain evidence="2 3">DSM 12706</strain>
    </source>
</reference>
<evidence type="ECO:0000313" key="3">
    <source>
        <dbReference type="Proteomes" id="UP000542353"/>
    </source>
</evidence>
<comment type="caution">
    <text evidence="2">The sequence shown here is derived from an EMBL/GenBank/DDBJ whole genome shotgun (WGS) entry which is preliminary data.</text>
</comment>
<keyword evidence="3" id="KW-1185">Reference proteome</keyword>
<dbReference type="RefSeq" id="WP_184258194.1">
    <property type="nucleotide sequence ID" value="NZ_JACHIH010000015.1"/>
</dbReference>
<proteinExistence type="predicted"/>
<dbReference type="InterPro" id="IPR045510">
    <property type="entry name" value="DUF6481"/>
</dbReference>
<feature type="region of interest" description="Disordered" evidence="1">
    <location>
        <begin position="84"/>
        <end position="114"/>
    </location>
</feature>
<protein>
    <submittedName>
        <fullName evidence="2">Uncharacterized protein</fullName>
    </submittedName>
</protein>
<accession>A0A7W7Z4P6</accession>
<dbReference type="Proteomes" id="UP000542353">
    <property type="component" value="Unassembled WGS sequence"/>
</dbReference>
<dbReference type="Pfam" id="PF20089">
    <property type="entry name" value="DUF6481"/>
    <property type="match status" value="1"/>
</dbReference>